<dbReference type="EMBL" id="CP026100">
    <property type="protein sequence ID" value="AYV47026.1"/>
    <property type="molecule type" value="Genomic_DNA"/>
</dbReference>
<reference evidence="1 2" key="1">
    <citation type="submission" date="2018-01" db="EMBL/GenBank/DDBJ databases">
        <title>Complete genome sequence of Caulobacter flavus RHGG3.</title>
        <authorList>
            <person name="Yang E."/>
        </authorList>
    </citation>
    <scope>NUCLEOTIDE SEQUENCE [LARGE SCALE GENOMIC DNA]</scope>
    <source>
        <strain evidence="1 2">RHGG3</strain>
    </source>
</reference>
<accession>A0ABM6ZYT2</accession>
<sequence>MLLRGGTGDGRLLDCPGRAAVLANGTQIAISATETKSIEDLRVGDTIWAAGLGRDWKTATVQFSNGTGPDSAFQAVQCIIDGGRELICVRRQKLLTTRGLLSTENILPGDRLIQADGQTVQIVALAMGTSTRGEHAVATSIRPTSDPEGHLIVAQGVIVADYMLNIGSWSAHHEAPVA</sequence>
<evidence type="ECO:0000313" key="2">
    <source>
        <dbReference type="Proteomes" id="UP000281192"/>
    </source>
</evidence>
<name>A0ABM6ZYT2_9CAUL</name>
<keyword evidence="2" id="KW-1185">Reference proteome</keyword>
<evidence type="ECO:0008006" key="3">
    <source>
        <dbReference type="Google" id="ProtNLM"/>
    </source>
</evidence>
<proteinExistence type="predicted"/>
<dbReference type="InterPro" id="IPR036844">
    <property type="entry name" value="Hint_dom_sf"/>
</dbReference>
<dbReference type="Proteomes" id="UP000281192">
    <property type="component" value="Chromosome"/>
</dbReference>
<dbReference type="Gene3D" id="2.170.16.10">
    <property type="entry name" value="Hedgehog/Intein (Hint) domain"/>
    <property type="match status" value="1"/>
</dbReference>
<evidence type="ECO:0000313" key="1">
    <source>
        <dbReference type="EMBL" id="AYV47026.1"/>
    </source>
</evidence>
<dbReference type="SUPFAM" id="SSF51294">
    <property type="entry name" value="Hedgehog/intein (Hint) domain"/>
    <property type="match status" value="1"/>
</dbReference>
<protein>
    <recommendedName>
        <fullName evidence="3">Hedgehog/Intein (Hint) domain-containing protein</fullName>
    </recommendedName>
</protein>
<organism evidence="1 2">
    <name type="scientific">Caulobacter flavus</name>
    <dbReference type="NCBI Taxonomy" id="1679497"/>
    <lineage>
        <taxon>Bacteria</taxon>
        <taxon>Pseudomonadati</taxon>
        <taxon>Pseudomonadota</taxon>
        <taxon>Alphaproteobacteria</taxon>
        <taxon>Caulobacterales</taxon>
        <taxon>Caulobacteraceae</taxon>
        <taxon>Caulobacter</taxon>
    </lineage>
</organism>
<gene>
    <name evidence="1" type="ORF">C1707_12565</name>
</gene>